<dbReference type="SUPFAM" id="SSF53756">
    <property type="entry name" value="UDP-Glycosyltransferase/glycogen phosphorylase"/>
    <property type="match status" value="1"/>
</dbReference>
<dbReference type="GO" id="GO:0003825">
    <property type="term" value="F:alpha,alpha-trehalose-phosphate synthase (UDP-forming) activity"/>
    <property type="evidence" value="ECO:0007669"/>
    <property type="project" value="TreeGrafter"/>
</dbReference>
<dbReference type="PANTHER" id="PTHR10788">
    <property type="entry name" value="TREHALOSE-6-PHOSPHATE SYNTHASE"/>
    <property type="match status" value="1"/>
</dbReference>
<keyword evidence="2" id="KW-0812">Transmembrane</keyword>
<reference evidence="3 4" key="1">
    <citation type="journal article" date="2016" name="Nat. Commun.">
        <title>Thousands of microbial genomes shed light on interconnected biogeochemical processes in an aquifer system.</title>
        <authorList>
            <person name="Anantharaman K."/>
            <person name="Brown C.T."/>
            <person name="Hug L.A."/>
            <person name="Sharon I."/>
            <person name="Castelle C.J."/>
            <person name="Probst A.J."/>
            <person name="Thomas B.C."/>
            <person name="Singh A."/>
            <person name="Wilkins M.J."/>
            <person name="Karaoz U."/>
            <person name="Brodie E.L."/>
            <person name="Williams K.H."/>
            <person name="Hubbard S.S."/>
            <person name="Banfield J.F."/>
        </authorList>
    </citation>
    <scope>NUCLEOTIDE SEQUENCE [LARGE SCALE GENOMIC DNA]</scope>
</reference>
<feature type="transmembrane region" description="Helical" evidence="2">
    <location>
        <begin position="6"/>
        <end position="24"/>
    </location>
</feature>
<evidence type="ECO:0000256" key="1">
    <source>
        <dbReference type="ARBA" id="ARBA00008799"/>
    </source>
</evidence>
<comment type="similarity">
    <text evidence="1">Belongs to the glycosyltransferase 20 family.</text>
</comment>
<dbReference type="EMBL" id="MFUR01000005">
    <property type="protein sequence ID" value="OGI87051.1"/>
    <property type="molecule type" value="Genomic_DNA"/>
</dbReference>
<evidence type="ECO:0000313" key="3">
    <source>
        <dbReference type="EMBL" id="OGI87051.1"/>
    </source>
</evidence>
<gene>
    <name evidence="3" type="ORF">A3A91_00035</name>
</gene>
<dbReference type="Gene3D" id="3.40.50.2000">
    <property type="entry name" value="Glycogen Phosphorylase B"/>
    <property type="match status" value="2"/>
</dbReference>
<keyword evidence="2" id="KW-0472">Membrane</keyword>
<dbReference type="Proteomes" id="UP000177001">
    <property type="component" value="Unassembled WGS sequence"/>
</dbReference>
<dbReference type="Gene3D" id="3.30.450.20">
    <property type="entry name" value="PAS domain"/>
    <property type="match status" value="1"/>
</dbReference>
<comment type="caution">
    <text evidence="3">The sequence shown here is derived from an EMBL/GenBank/DDBJ whole genome shotgun (WGS) entry which is preliminary data.</text>
</comment>
<dbReference type="CDD" id="cd03788">
    <property type="entry name" value="GT20_TPS"/>
    <property type="match status" value="1"/>
</dbReference>
<proteinExistence type="inferred from homology"/>
<feature type="transmembrane region" description="Helical" evidence="2">
    <location>
        <begin position="174"/>
        <end position="193"/>
    </location>
</feature>
<protein>
    <submittedName>
        <fullName evidence="3">Uncharacterized protein</fullName>
    </submittedName>
</protein>
<dbReference type="AlphaFoldDB" id="A0A1F6WYS3"/>
<name>A0A1F6WYS3_9BACT</name>
<keyword evidence="2" id="KW-1133">Transmembrane helix</keyword>
<evidence type="ECO:0000256" key="2">
    <source>
        <dbReference type="SAM" id="Phobius"/>
    </source>
</evidence>
<dbReference type="PANTHER" id="PTHR10788:SF106">
    <property type="entry name" value="BCDNA.GH08860"/>
    <property type="match status" value="1"/>
</dbReference>
<dbReference type="InterPro" id="IPR001830">
    <property type="entry name" value="Glyco_trans_20"/>
</dbReference>
<dbReference type="Pfam" id="PF00982">
    <property type="entry name" value="Glyco_transf_20"/>
    <property type="match status" value="1"/>
</dbReference>
<evidence type="ECO:0000313" key="4">
    <source>
        <dbReference type="Proteomes" id="UP000177001"/>
    </source>
</evidence>
<dbReference type="GO" id="GO:0005992">
    <property type="term" value="P:trehalose biosynthetic process"/>
    <property type="evidence" value="ECO:0007669"/>
    <property type="project" value="InterPro"/>
</dbReference>
<organism evidence="3 4">
    <name type="scientific">Candidatus Nomurabacteria bacterium RIFCSPLOWO2_01_FULL_36_16</name>
    <dbReference type="NCBI Taxonomy" id="1801767"/>
    <lineage>
        <taxon>Bacteria</taxon>
        <taxon>Candidatus Nomuraibacteriota</taxon>
    </lineage>
</organism>
<sequence length="747" mass="85534">MRYIFSIIGAVVVTVSLVALGFNIRQVDQERATLTTNLEQRASLLADSLKESVEPYYANFTQSSFQASLQKVVNKFANRERLAGIALYDNKGTLLATSSGLPKTIIENIKIVADAMDSNTSKNDFFDADGENRYVHVDPLHNDESIVGALMVVQNAGYINTTIREIWKGNLLRLLIQIIIFSITIFIILRFFVFRQVIRLVESVKKIRMGDGKESFKDESKYSFFIPLAKEITHITKSLSQARLSAREEARMRLEKLDSPWTAERLSEFIKSTLKDRPIFVISNREPYEHYTDSKGKITYRVPAGGVVTAIEPVMAACKGTWIAWGSGNADKAVVDKDNKIKVPLHEPTYTLKRVWLSDEEIKGYYNGFSNEAMYPLCLMAHTRPLFRKEDWQEYKKVNSIFAKSVLEEIKDIQNPFILVQDYHLALLPQMIKEVRPDTQIGIFWHVPWPSPEAFSVCPWRKEILQGMLGADIVGFHIQQFCNNFINTVGKEMESRCDFEQFSVTYQNHTSHIKSFPIGIAFTGGNEEPVYNPSVEKKLLEKLGIHTKYVGLGVDRLDYTKGILERFKALEFFFDAHPTYKNNFTFLQIASPSRENVPKYKQFSADVTKEVERINNKFKTKNWQPIILLKEHHSHEELNPLFKIADVCMVTSLHDGMNLVAKEYIAARDKEDGVLILSQFTGAVRDLKGVLMVNPYNAEETSEAINTALNMPLPEQQRRMKKMRESIKNYNIYRWSAEFIKAVTSLS</sequence>
<accession>A0A1F6WYS3</accession>